<evidence type="ECO:0000313" key="12">
    <source>
        <dbReference type="Proteomes" id="UP000054248"/>
    </source>
</evidence>
<comment type="similarity">
    <text evidence="2 9">Belongs to the Tim17/Tim22/Tim23 family.</text>
</comment>
<proteinExistence type="inferred from homology"/>
<sequence>MSPPPGLFPPLFPEGREPLPPDWTDEERQNYATNQKVSKYFGFAMESCVTKTVMAGVVGTGVGAAFSLMGATFSYEAAYGTHTQQTTKAWFRDQGQKMWRTGRSFGKVGALYSGTECVIESYRAKNDIYNPIAAGFLSGAILARNSGPTAALGGGVAFAIFSAGIELFLHRETHED</sequence>
<name>A0A0C3QD60_9AGAM</name>
<dbReference type="GO" id="GO:0030943">
    <property type="term" value="F:mitochondrion targeting sequence binding"/>
    <property type="evidence" value="ECO:0007669"/>
    <property type="project" value="TreeGrafter"/>
</dbReference>
<dbReference type="Proteomes" id="UP000054248">
    <property type="component" value="Unassembled WGS sequence"/>
</dbReference>
<feature type="region of interest" description="Disordered" evidence="10">
    <location>
        <begin position="1"/>
        <end position="20"/>
    </location>
</feature>
<keyword evidence="6" id="KW-1133">Transmembrane helix</keyword>
<dbReference type="PANTHER" id="PTHR14110:SF0">
    <property type="entry name" value="MITOCHONDRIAL IMPORT INNER MEMBRANE TRANSLOCASE SUBUNIT TIM22"/>
    <property type="match status" value="1"/>
</dbReference>
<dbReference type="PANTHER" id="PTHR14110">
    <property type="entry name" value="MITOCHONDRIAL IMPORT INNER MEMBRANE TRANSLOCASE SUBUNIT TIM22"/>
    <property type="match status" value="1"/>
</dbReference>
<keyword evidence="9" id="KW-0813">Transport</keyword>
<comment type="subunit">
    <text evidence="9">Component of the TIM22 complex.</text>
</comment>
<keyword evidence="4" id="KW-0812">Transmembrane</keyword>
<gene>
    <name evidence="11" type="ORF">M407DRAFT_245087</name>
</gene>
<evidence type="ECO:0000256" key="2">
    <source>
        <dbReference type="ARBA" id="ARBA00008444"/>
    </source>
</evidence>
<evidence type="ECO:0000256" key="3">
    <source>
        <dbReference type="ARBA" id="ARBA00020722"/>
    </source>
</evidence>
<feature type="compositionally biased region" description="Pro residues" evidence="10">
    <location>
        <begin position="1"/>
        <end position="12"/>
    </location>
</feature>
<dbReference type="HOGENOM" id="CLU_091077_1_0_1"/>
<evidence type="ECO:0000256" key="10">
    <source>
        <dbReference type="SAM" id="MobiDB-lite"/>
    </source>
</evidence>
<dbReference type="OrthoDB" id="75343at2759"/>
<dbReference type="Pfam" id="PF02466">
    <property type="entry name" value="Tim17"/>
    <property type="match status" value="1"/>
</dbReference>
<dbReference type="GO" id="GO:0042721">
    <property type="term" value="C:TIM22 mitochondrial import inner membrane insertion complex"/>
    <property type="evidence" value="ECO:0007669"/>
    <property type="project" value="UniProtKB-UniRule"/>
</dbReference>
<organism evidence="11 12">
    <name type="scientific">Tulasnella calospora MUT 4182</name>
    <dbReference type="NCBI Taxonomy" id="1051891"/>
    <lineage>
        <taxon>Eukaryota</taxon>
        <taxon>Fungi</taxon>
        <taxon>Dikarya</taxon>
        <taxon>Basidiomycota</taxon>
        <taxon>Agaricomycotina</taxon>
        <taxon>Agaricomycetes</taxon>
        <taxon>Cantharellales</taxon>
        <taxon>Tulasnellaceae</taxon>
        <taxon>Tulasnella</taxon>
    </lineage>
</organism>
<protein>
    <recommendedName>
        <fullName evidence="3 9">Mitochondrial import inner membrane translocase subunit TIM22</fullName>
    </recommendedName>
</protein>
<evidence type="ECO:0000256" key="9">
    <source>
        <dbReference type="RuleBase" id="RU367038"/>
    </source>
</evidence>
<dbReference type="GO" id="GO:0045039">
    <property type="term" value="P:protein insertion into mitochondrial inner membrane"/>
    <property type="evidence" value="ECO:0007669"/>
    <property type="project" value="UniProtKB-UniRule"/>
</dbReference>
<evidence type="ECO:0000256" key="1">
    <source>
        <dbReference type="ARBA" id="ARBA00004448"/>
    </source>
</evidence>
<comment type="subcellular location">
    <subcellularLocation>
        <location evidence="1 9">Mitochondrion inner membrane</location>
        <topology evidence="1 9">Multi-pass membrane protein</topology>
    </subcellularLocation>
</comment>
<reference evidence="12" key="2">
    <citation type="submission" date="2015-01" db="EMBL/GenBank/DDBJ databases">
        <title>Evolutionary Origins and Diversification of the Mycorrhizal Mutualists.</title>
        <authorList>
            <consortium name="DOE Joint Genome Institute"/>
            <consortium name="Mycorrhizal Genomics Consortium"/>
            <person name="Kohler A."/>
            <person name="Kuo A."/>
            <person name="Nagy L.G."/>
            <person name="Floudas D."/>
            <person name="Copeland A."/>
            <person name="Barry K.W."/>
            <person name="Cichocki N."/>
            <person name="Veneault-Fourrey C."/>
            <person name="LaButti K."/>
            <person name="Lindquist E.A."/>
            <person name="Lipzen A."/>
            <person name="Lundell T."/>
            <person name="Morin E."/>
            <person name="Murat C."/>
            <person name="Riley R."/>
            <person name="Ohm R."/>
            <person name="Sun H."/>
            <person name="Tunlid A."/>
            <person name="Henrissat B."/>
            <person name="Grigoriev I.V."/>
            <person name="Hibbett D.S."/>
            <person name="Martin F."/>
        </authorList>
    </citation>
    <scope>NUCLEOTIDE SEQUENCE [LARGE SCALE GENOMIC DNA]</scope>
    <source>
        <strain evidence="12">MUT 4182</strain>
    </source>
</reference>
<keyword evidence="9" id="KW-0811">Translocation</keyword>
<keyword evidence="12" id="KW-1185">Reference proteome</keyword>
<reference evidence="11 12" key="1">
    <citation type="submission" date="2014-04" db="EMBL/GenBank/DDBJ databases">
        <authorList>
            <consortium name="DOE Joint Genome Institute"/>
            <person name="Kuo A."/>
            <person name="Girlanda M."/>
            <person name="Perotto S."/>
            <person name="Kohler A."/>
            <person name="Nagy L.G."/>
            <person name="Floudas D."/>
            <person name="Copeland A."/>
            <person name="Barry K.W."/>
            <person name="Cichocki N."/>
            <person name="Veneault-Fourrey C."/>
            <person name="LaButti K."/>
            <person name="Lindquist E.A."/>
            <person name="Lipzen A."/>
            <person name="Lundell T."/>
            <person name="Morin E."/>
            <person name="Murat C."/>
            <person name="Sun H."/>
            <person name="Tunlid A."/>
            <person name="Henrissat B."/>
            <person name="Grigoriev I.V."/>
            <person name="Hibbett D.S."/>
            <person name="Martin F."/>
            <person name="Nordberg H.P."/>
            <person name="Cantor M.N."/>
            <person name="Hua S.X."/>
        </authorList>
    </citation>
    <scope>NUCLEOTIDE SEQUENCE [LARGE SCALE GENOMIC DNA]</scope>
    <source>
        <strain evidence="11 12">MUT 4182</strain>
    </source>
</reference>
<dbReference type="EMBL" id="KN823104">
    <property type="protein sequence ID" value="KIO22659.1"/>
    <property type="molecule type" value="Genomic_DNA"/>
</dbReference>
<dbReference type="GO" id="GO:0008320">
    <property type="term" value="F:protein transmembrane transporter activity"/>
    <property type="evidence" value="ECO:0007669"/>
    <property type="project" value="UniProtKB-UniRule"/>
</dbReference>
<evidence type="ECO:0000256" key="8">
    <source>
        <dbReference type="ARBA" id="ARBA00023136"/>
    </source>
</evidence>
<keyword evidence="5 9" id="KW-0999">Mitochondrion inner membrane</keyword>
<keyword evidence="8" id="KW-0472">Membrane</keyword>
<evidence type="ECO:0000256" key="7">
    <source>
        <dbReference type="ARBA" id="ARBA00023128"/>
    </source>
</evidence>
<keyword evidence="7 9" id="KW-0496">Mitochondrion</keyword>
<comment type="function">
    <text evidence="9">Essential core component of the TIM22 complex, a complex that mediates the import and insertion of multi-pass transmembrane proteins into the mitochondrial inner membrane. In the TIM22 complex, it constitutes the voltage-activated and signal-gated channel. Forms a twin-pore translocase that uses the membrane potential as external driving force in 2 voltage-dependent steps.</text>
</comment>
<evidence type="ECO:0000313" key="11">
    <source>
        <dbReference type="EMBL" id="KIO22659.1"/>
    </source>
</evidence>
<evidence type="ECO:0000256" key="6">
    <source>
        <dbReference type="ARBA" id="ARBA00022989"/>
    </source>
</evidence>
<keyword evidence="9" id="KW-0653">Protein transport</keyword>
<dbReference type="STRING" id="1051891.A0A0C3QD60"/>
<evidence type="ECO:0000256" key="4">
    <source>
        <dbReference type="ARBA" id="ARBA00022692"/>
    </source>
</evidence>
<accession>A0A0C3QD60</accession>
<dbReference type="AlphaFoldDB" id="A0A0C3QD60"/>
<evidence type="ECO:0000256" key="5">
    <source>
        <dbReference type="ARBA" id="ARBA00022792"/>
    </source>
</evidence>
<dbReference type="InterPro" id="IPR039175">
    <property type="entry name" value="TIM22"/>
</dbReference>